<dbReference type="Pfam" id="PF00028">
    <property type="entry name" value="Cadherin"/>
    <property type="match status" value="2"/>
</dbReference>
<gene>
    <name evidence="10" type="ORF">RRG08_014909</name>
</gene>
<keyword evidence="8" id="KW-0732">Signal</keyword>
<evidence type="ECO:0000313" key="11">
    <source>
        <dbReference type="Proteomes" id="UP001283361"/>
    </source>
</evidence>
<evidence type="ECO:0000313" key="10">
    <source>
        <dbReference type="EMBL" id="KAK3713421.1"/>
    </source>
</evidence>
<dbReference type="Proteomes" id="UP001283361">
    <property type="component" value="Unassembled WGS sequence"/>
</dbReference>
<accession>A0AAE1CMM5</accession>
<dbReference type="Gene3D" id="2.60.40.60">
    <property type="entry name" value="Cadherins"/>
    <property type="match status" value="5"/>
</dbReference>
<evidence type="ECO:0000256" key="7">
    <source>
        <dbReference type="PROSITE-ProRule" id="PRU00043"/>
    </source>
</evidence>
<dbReference type="PROSITE" id="PS00232">
    <property type="entry name" value="CADHERIN_1"/>
    <property type="match status" value="1"/>
</dbReference>
<dbReference type="PANTHER" id="PTHR24026">
    <property type="entry name" value="FAT ATYPICAL CADHERIN-RELATED"/>
    <property type="match status" value="1"/>
</dbReference>
<comment type="caution">
    <text evidence="10">The sequence shown here is derived from an EMBL/GenBank/DDBJ whole genome shotgun (WGS) entry which is preliminary data.</text>
</comment>
<evidence type="ECO:0000259" key="9">
    <source>
        <dbReference type="PROSITE" id="PS50268"/>
    </source>
</evidence>
<feature type="domain" description="Cadherin" evidence="9">
    <location>
        <begin position="648"/>
        <end position="748"/>
    </location>
</feature>
<dbReference type="PRINTS" id="PR00205">
    <property type="entry name" value="CADHERIN"/>
</dbReference>
<dbReference type="PANTHER" id="PTHR24026:SF126">
    <property type="entry name" value="PROTOCADHERIN FAT 4"/>
    <property type="match status" value="1"/>
</dbReference>
<keyword evidence="6" id="KW-0472">Membrane</keyword>
<keyword evidence="2" id="KW-0812">Transmembrane</keyword>
<proteinExistence type="predicted"/>
<dbReference type="InterPro" id="IPR020894">
    <property type="entry name" value="Cadherin_CS"/>
</dbReference>
<evidence type="ECO:0000256" key="4">
    <source>
        <dbReference type="ARBA" id="ARBA00022837"/>
    </source>
</evidence>
<sequence>MGWRESPPSSPLLLCLFALLMFALSANAQSSCNTPTIVNLEFPEGREDAPIPANAVGFSKLIQATSNQPSTFSVEDTDVSTKNFTKYFDINFYGFANPPGIYIDMKLGIDRDGPTSSVDDDVDILQYRIVCQALPGSNLKQIFSVLNIGILDQNDNPPQFVNAPYSFNVNELTPVGLTVFRLISSTDLDEGDNKQVEYFLEKSPTAQFDGTPYFEIPLLEQGQISVTRTLDFESMLRATNGNASETYFNMTLTAKDKGIPPRSSETFVIITISDGDDLGPEFIYDTCLPSKIPNGKNCVRPNYRTTIESNSNQASTLVFTPVPVDQNNPTATTDIIIQDRDSLNNAVRCQVVSTVPIGYENRFQSFATLVLGSAKQYRCSISYLANSSISRSTVPTLDLIVLIQEESEQGRIDYATVEVTVMQANNFDPVISASSTIGYILENSRRETIVSETLALDNLLKLTFSDQDMLPTDPEQGYDIIVSGGAPFTVSADGYVLLNTETLDYETNPQYTLIVRIREQSGGRESNPISLTINVVNENDFNPVFDSNQNYVGSIVQGVYSAPQVLLTIKILAPPSYLLINTRADPASSPGTLTVSPNGVLSLSGTLTAGETYFAFIRATDQGTPPRSADTTVVVNVTPLDNQPPRFTSNQYTIFVSEAVPQNSNLFVLPATDPNSSILVFHITSITPQNFFPFFTINGNILLNARVFDRESIEEHKVSVRVADTEGNFDTAEVTVSILDANDESPKFTQPSYSFVVDENQPRGTNAGKVQASDNDLEGSPNSRVYYSILPGLDGSDFSIDGSSGKLTALRPFDYELKNVYQVLVEATDLGVSPRETVVPVTVYVRDLQDSPPVSEETTSSRSAACQNKFQEHLSLHFL</sequence>
<dbReference type="InterPro" id="IPR015919">
    <property type="entry name" value="Cadherin-like_sf"/>
</dbReference>
<evidence type="ECO:0000256" key="2">
    <source>
        <dbReference type="ARBA" id="ARBA00022692"/>
    </source>
</evidence>
<dbReference type="FunFam" id="2.60.40.60:FF:000020">
    <property type="entry name" value="Dachsous cadherin-related 1b"/>
    <property type="match status" value="1"/>
</dbReference>
<feature type="domain" description="Cadherin" evidence="9">
    <location>
        <begin position="161"/>
        <end position="282"/>
    </location>
</feature>
<keyword evidence="4 7" id="KW-0106">Calcium</keyword>
<keyword evidence="11" id="KW-1185">Reference proteome</keyword>
<dbReference type="GO" id="GO:0005886">
    <property type="term" value="C:plasma membrane"/>
    <property type="evidence" value="ECO:0007669"/>
    <property type="project" value="UniProtKB-SubCell"/>
</dbReference>
<comment type="subcellular location">
    <subcellularLocation>
        <location evidence="1">Membrane</location>
    </subcellularLocation>
</comment>
<dbReference type="GO" id="GO:0005509">
    <property type="term" value="F:calcium ion binding"/>
    <property type="evidence" value="ECO:0007669"/>
    <property type="project" value="UniProtKB-UniRule"/>
</dbReference>
<evidence type="ECO:0000256" key="1">
    <source>
        <dbReference type="ARBA" id="ARBA00004370"/>
    </source>
</evidence>
<dbReference type="AlphaFoldDB" id="A0AAE1CMM5"/>
<name>A0AAE1CMM5_9GAST</name>
<dbReference type="EMBL" id="JAWDGP010007560">
    <property type="protein sequence ID" value="KAK3713421.1"/>
    <property type="molecule type" value="Genomic_DNA"/>
</dbReference>
<dbReference type="GO" id="GO:0007156">
    <property type="term" value="P:homophilic cell adhesion via plasma membrane adhesion molecules"/>
    <property type="evidence" value="ECO:0007669"/>
    <property type="project" value="InterPro"/>
</dbReference>
<protein>
    <recommendedName>
        <fullName evidence="9">Cadherin domain-containing protein</fullName>
    </recommendedName>
</protein>
<evidence type="ECO:0000256" key="3">
    <source>
        <dbReference type="ARBA" id="ARBA00022737"/>
    </source>
</evidence>
<reference evidence="10" key="1">
    <citation type="journal article" date="2023" name="G3 (Bethesda)">
        <title>A reference genome for the long-term kleptoplast-retaining sea slug Elysia crispata morphotype clarki.</title>
        <authorList>
            <person name="Eastman K.E."/>
            <person name="Pendleton A.L."/>
            <person name="Shaikh M.A."/>
            <person name="Suttiyut T."/>
            <person name="Ogas R."/>
            <person name="Tomko P."/>
            <person name="Gavelis G."/>
            <person name="Widhalm J.R."/>
            <person name="Wisecaver J.H."/>
        </authorList>
    </citation>
    <scope>NUCLEOTIDE SEQUENCE</scope>
    <source>
        <strain evidence="10">ECLA1</strain>
    </source>
</reference>
<dbReference type="SMART" id="SM00112">
    <property type="entry name" value="CA"/>
    <property type="match status" value="6"/>
</dbReference>
<dbReference type="InterPro" id="IPR002126">
    <property type="entry name" value="Cadherin-like_dom"/>
</dbReference>
<dbReference type="SUPFAM" id="SSF49313">
    <property type="entry name" value="Cadherin-like"/>
    <property type="match status" value="5"/>
</dbReference>
<feature type="chain" id="PRO_5042290136" description="Cadherin domain-containing protein" evidence="8">
    <location>
        <begin position="29"/>
        <end position="879"/>
    </location>
</feature>
<feature type="domain" description="Cadherin" evidence="9">
    <location>
        <begin position="432"/>
        <end position="545"/>
    </location>
</feature>
<feature type="domain" description="Cadherin" evidence="9">
    <location>
        <begin position="749"/>
        <end position="855"/>
    </location>
</feature>
<feature type="domain" description="Cadherin" evidence="9">
    <location>
        <begin position="577"/>
        <end position="647"/>
    </location>
</feature>
<evidence type="ECO:0000256" key="6">
    <source>
        <dbReference type="ARBA" id="ARBA00023136"/>
    </source>
</evidence>
<keyword evidence="5" id="KW-1133">Transmembrane helix</keyword>
<evidence type="ECO:0000256" key="8">
    <source>
        <dbReference type="SAM" id="SignalP"/>
    </source>
</evidence>
<dbReference type="PROSITE" id="PS50268">
    <property type="entry name" value="CADHERIN_2"/>
    <property type="match status" value="5"/>
</dbReference>
<keyword evidence="3" id="KW-0677">Repeat</keyword>
<dbReference type="CDD" id="cd11304">
    <property type="entry name" value="Cadherin_repeat"/>
    <property type="match status" value="5"/>
</dbReference>
<organism evidence="10 11">
    <name type="scientific">Elysia crispata</name>
    <name type="common">lettuce slug</name>
    <dbReference type="NCBI Taxonomy" id="231223"/>
    <lineage>
        <taxon>Eukaryota</taxon>
        <taxon>Metazoa</taxon>
        <taxon>Spiralia</taxon>
        <taxon>Lophotrochozoa</taxon>
        <taxon>Mollusca</taxon>
        <taxon>Gastropoda</taxon>
        <taxon>Heterobranchia</taxon>
        <taxon>Euthyneura</taxon>
        <taxon>Panpulmonata</taxon>
        <taxon>Sacoglossa</taxon>
        <taxon>Placobranchoidea</taxon>
        <taxon>Plakobranchidae</taxon>
        <taxon>Elysia</taxon>
    </lineage>
</organism>
<evidence type="ECO:0000256" key="5">
    <source>
        <dbReference type="ARBA" id="ARBA00022989"/>
    </source>
</evidence>
<feature type="signal peptide" evidence="8">
    <location>
        <begin position="1"/>
        <end position="28"/>
    </location>
</feature>